<dbReference type="RefSeq" id="WP_077850554.1">
    <property type="nucleotide sequence ID" value="NZ_CP096983.1"/>
</dbReference>
<evidence type="ECO:0000256" key="1">
    <source>
        <dbReference type="ARBA" id="ARBA00004651"/>
    </source>
</evidence>
<evidence type="ECO:0000256" key="4">
    <source>
        <dbReference type="ARBA" id="ARBA00022989"/>
    </source>
</evidence>
<dbReference type="KEGG" id="crw:CROST_016470"/>
<reference evidence="7 8" key="1">
    <citation type="submission" date="2022-04" db="EMBL/GenBank/DDBJ databases">
        <title>Genome sequence of C. roseum typestrain.</title>
        <authorList>
            <person name="Poehlein A."/>
            <person name="Schoch T."/>
            <person name="Duerre P."/>
            <person name="Daniel R."/>
        </authorList>
    </citation>
    <scope>NUCLEOTIDE SEQUENCE [LARGE SCALE GENOMIC DNA]</scope>
    <source>
        <strain evidence="7 8">DSM 7320</strain>
    </source>
</reference>
<protein>
    <recommendedName>
        <fullName evidence="6">Type II secretion system protein GspF domain-containing protein</fullName>
    </recommendedName>
</protein>
<evidence type="ECO:0000256" key="2">
    <source>
        <dbReference type="ARBA" id="ARBA00022475"/>
    </source>
</evidence>
<dbReference type="GO" id="GO:0005886">
    <property type="term" value="C:plasma membrane"/>
    <property type="evidence" value="ECO:0007669"/>
    <property type="project" value="UniProtKB-SubCell"/>
</dbReference>
<keyword evidence="8" id="KW-1185">Reference proteome</keyword>
<dbReference type="STRING" id="84029.CROST_11150"/>
<dbReference type="Proteomes" id="UP000190951">
    <property type="component" value="Chromosome"/>
</dbReference>
<sequence>MMIIALHVILFLAIIVVAYGITKNLISKRKIEKLFLYFDEKYKNRLIDKKIDEAYRKKKKNIFGKLDSLIYMSGIRKYFKYMNSELFILGVFIISFLFSIVIFELYGSWIFTVEAFLAIPIIFYGILKEMVQINFDKIDNSIMFFISSLKSNAEIKNNIVFMIGETTKKLKEPLKTYNDDFIRDVRFGISIDKAFENYINKVENVRFKNILKNLYICSLNNANYSKLLDKTRIIVRNYYEEKEKRKRKVRTAQISIMAIVAVSVVILHSLSGITSNFYALLTRTTAGQILVGYMICVVLIAIYKCITLKEFNY</sequence>
<proteinExistence type="predicted"/>
<keyword evidence="5" id="KW-0472">Membrane</keyword>
<evidence type="ECO:0000259" key="6">
    <source>
        <dbReference type="Pfam" id="PF00482"/>
    </source>
</evidence>
<evidence type="ECO:0000313" key="7">
    <source>
        <dbReference type="EMBL" id="URZ10931.1"/>
    </source>
</evidence>
<accession>A0A1S8LD70</accession>
<evidence type="ECO:0000256" key="3">
    <source>
        <dbReference type="ARBA" id="ARBA00022692"/>
    </source>
</evidence>
<evidence type="ECO:0000256" key="5">
    <source>
        <dbReference type="ARBA" id="ARBA00023136"/>
    </source>
</evidence>
<organism evidence="7 8">
    <name type="scientific">Clostridium felsineum</name>
    <dbReference type="NCBI Taxonomy" id="36839"/>
    <lineage>
        <taxon>Bacteria</taxon>
        <taxon>Bacillati</taxon>
        <taxon>Bacillota</taxon>
        <taxon>Clostridia</taxon>
        <taxon>Eubacteriales</taxon>
        <taxon>Clostridiaceae</taxon>
        <taxon>Clostridium</taxon>
    </lineage>
</organism>
<dbReference type="Pfam" id="PF00482">
    <property type="entry name" value="T2SSF"/>
    <property type="match status" value="1"/>
</dbReference>
<feature type="domain" description="Type II secretion system protein GspF" evidence="6">
    <location>
        <begin position="171"/>
        <end position="270"/>
    </location>
</feature>
<dbReference type="EMBL" id="CP096983">
    <property type="protein sequence ID" value="URZ10931.1"/>
    <property type="molecule type" value="Genomic_DNA"/>
</dbReference>
<gene>
    <name evidence="7" type="ORF">CROST_016470</name>
</gene>
<dbReference type="AlphaFoldDB" id="A0A1S8LD70"/>
<keyword evidence="3" id="KW-0812">Transmembrane</keyword>
<name>A0A1S8LD70_9CLOT</name>
<comment type="subcellular location">
    <subcellularLocation>
        <location evidence="1">Cell membrane</location>
        <topology evidence="1">Multi-pass membrane protein</topology>
    </subcellularLocation>
</comment>
<dbReference type="InterPro" id="IPR018076">
    <property type="entry name" value="T2SS_GspF_dom"/>
</dbReference>
<keyword evidence="2" id="KW-1003">Cell membrane</keyword>
<keyword evidence="4" id="KW-1133">Transmembrane helix</keyword>
<evidence type="ECO:0000313" key="8">
    <source>
        <dbReference type="Proteomes" id="UP000190951"/>
    </source>
</evidence>